<dbReference type="InterPro" id="IPR051187">
    <property type="entry name" value="Pre-mRNA_3'-end_processing_reg"/>
</dbReference>
<dbReference type="AlphaFoldDB" id="A0A5J5EUS7"/>
<comment type="similarity">
    <text evidence="2">Belongs to the FIP1 family.</text>
</comment>
<evidence type="ECO:0000256" key="3">
    <source>
        <dbReference type="ARBA" id="ARBA00022664"/>
    </source>
</evidence>
<evidence type="ECO:0000256" key="1">
    <source>
        <dbReference type="ARBA" id="ARBA00004123"/>
    </source>
</evidence>
<dbReference type="InParanoid" id="A0A5J5EUS7"/>
<dbReference type="InterPro" id="IPR007854">
    <property type="entry name" value="Fip1_dom"/>
</dbReference>
<protein>
    <submittedName>
        <fullName evidence="7">Fip1 motif-domain-containing protein</fullName>
    </submittedName>
</protein>
<evidence type="ECO:0000313" key="8">
    <source>
        <dbReference type="Proteomes" id="UP000326924"/>
    </source>
</evidence>
<reference evidence="7 8" key="1">
    <citation type="submission" date="2019-09" db="EMBL/GenBank/DDBJ databases">
        <title>Draft genome of the ectomycorrhizal ascomycete Sphaerosporella brunnea.</title>
        <authorList>
            <consortium name="DOE Joint Genome Institute"/>
            <person name="Benucci G.M."/>
            <person name="Marozzi G."/>
            <person name="Antonielli L."/>
            <person name="Sanchez S."/>
            <person name="Marco P."/>
            <person name="Wang X."/>
            <person name="Falini L.B."/>
            <person name="Barry K."/>
            <person name="Haridas S."/>
            <person name="Lipzen A."/>
            <person name="Labutti K."/>
            <person name="Grigoriev I.V."/>
            <person name="Murat C."/>
            <person name="Martin F."/>
            <person name="Albertini E."/>
            <person name="Donnini D."/>
            <person name="Bonito G."/>
        </authorList>
    </citation>
    <scope>NUCLEOTIDE SEQUENCE [LARGE SCALE GENOMIC DNA]</scope>
    <source>
        <strain evidence="7 8">Sb_GMNB300</strain>
    </source>
</reference>
<dbReference type="GO" id="GO:0006397">
    <property type="term" value="P:mRNA processing"/>
    <property type="evidence" value="ECO:0007669"/>
    <property type="project" value="UniProtKB-KW"/>
</dbReference>
<evidence type="ECO:0000256" key="2">
    <source>
        <dbReference type="ARBA" id="ARBA00007459"/>
    </source>
</evidence>
<dbReference type="EMBL" id="VXIS01000105">
    <property type="protein sequence ID" value="KAA8904685.1"/>
    <property type="molecule type" value="Genomic_DNA"/>
</dbReference>
<organism evidence="7 8">
    <name type="scientific">Sphaerosporella brunnea</name>
    <dbReference type="NCBI Taxonomy" id="1250544"/>
    <lineage>
        <taxon>Eukaryota</taxon>
        <taxon>Fungi</taxon>
        <taxon>Dikarya</taxon>
        <taxon>Ascomycota</taxon>
        <taxon>Pezizomycotina</taxon>
        <taxon>Pezizomycetes</taxon>
        <taxon>Pezizales</taxon>
        <taxon>Pyronemataceae</taxon>
        <taxon>Sphaerosporella</taxon>
    </lineage>
</organism>
<feature type="compositionally biased region" description="Low complexity" evidence="5">
    <location>
        <begin position="26"/>
        <end position="35"/>
    </location>
</feature>
<keyword evidence="3" id="KW-0507">mRNA processing</keyword>
<evidence type="ECO:0000256" key="5">
    <source>
        <dbReference type="SAM" id="MobiDB-lite"/>
    </source>
</evidence>
<keyword evidence="8" id="KW-1185">Reference proteome</keyword>
<feature type="region of interest" description="Disordered" evidence="5">
    <location>
        <begin position="250"/>
        <end position="283"/>
    </location>
</feature>
<dbReference type="PANTHER" id="PTHR13484:SF0">
    <property type="entry name" value="PRE-MRNA 3'-END-PROCESSING FACTOR FIP1"/>
    <property type="match status" value="1"/>
</dbReference>
<evidence type="ECO:0000259" key="6">
    <source>
        <dbReference type="Pfam" id="PF05182"/>
    </source>
</evidence>
<proteinExistence type="inferred from homology"/>
<dbReference type="Proteomes" id="UP000326924">
    <property type="component" value="Unassembled WGS sequence"/>
</dbReference>
<dbReference type="PANTHER" id="PTHR13484">
    <property type="entry name" value="FIP1-LIKE 1 PROTEIN"/>
    <property type="match status" value="1"/>
</dbReference>
<comment type="caution">
    <text evidence="7">The sequence shown here is derived from an EMBL/GenBank/DDBJ whole genome shotgun (WGS) entry which is preliminary data.</text>
</comment>
<feature type="domain" description="Pre-mRNA polyadenylation factor Fip1" evidence="6">
    <location>
        <begin position="167"/>
        <end position="208"/>
    </location>
</feature>
<dbReference type="GO" id="GO:0005847">
    <property type="term" value="C:mRNA cleavage and polyadenylation specificity factor complex"/>
    <property type="evidence" value="ECO:0007669"/>
    <property type="project" value="TreeGrafter"/>
</dbReference>
<feature type="region of interest" description="Disordered" evidence="5">
    <location>
        <begin position="1"/>
        <end position="133"/>
    </location>
</feature>
<feature type="compositionally biased region" description="Acidic residues" evidence="5">
    <location>
        <begin position="62"/>
        <end position="85"/>
    </location>
</feature>
<name>A0A5J5EUS7_9PEZI</name>
<feature type="compositionally biased region" description="Basic and acidic residues" evidence="5">
    <location>
        <begin position="86"/>
        <end position="105"/>
    </location>
</feature>
<accession>A0A5J5EUS7</accession>
<feature type="compositionally biased region" description="Acidic residues" evidence="5">
    <location>
        <begin position="1"/>
        <end position="12"/>
    </location>
</feature>
<dbReference type="Pfam" id="PF05182">
    <property type="entry name" value="Fip1"/>
    <property type="match status" value="1"/>
</dbReference>
<gene>
    <name evidence="7" type="ORF">FN846DRAFT_25259</name>
</gene>
<sequence>MSAMDQDEDEFLYGDHASAPPPTSQPLPQSSTPLPGLSIGAPPPAHHEDFASAPAQRPVAPEELEEGEEEEEEVEVSDDEDDIELVIERKDGSRPEPPPRPERYNQIRTASARPASVSVSTPINKPSPSPAPAVPATAVPAAVATSKLDINAQPSYNGTPIHKISMDSDLLPSDKPWRKPGADVTDYFNYGFDEFTWTAYCQKQEGLREEFSPQKMMEQMMLMSGMGMGMGMPGMDPSQMGDMSAMMGTFGMQQPQGGPGPGGPGGGPPQGPGAGQQGAQGMDMMGDPSMYMGGQGFGGAGPQDGGAYGVGRGGMPPQGPAAAMGGYGGYDQGMMQARGPGAPFGPRGRGGVRRW</sequence>
<comment type="subcellular location">
    <subcellularLocation>
        <location evidence="1">Nucleus</location>
    </subcellularLocation>
</comment>
<keyword evidence="4" id="KW-0539">Nucleus</keyword>
<dbReference type="OrthoDB" id="1917198at2759"/>
<evidence type="ECO:0000256" key="4">
    <source>
        <dbReference type="ARBA" id="ARBA00023242"/>
    </source>
</evidence>
<evidence type="ECO:0000313" key="7">
    <source>
        <dbReference type="EMBL" id="KAA8904685.1"/>
    </source>
</evidence>